<protein>
    <submittedName>
        <fullName evidence="4">DNA-directed RNA polymerase sigma-70 factor</fullName>
    </submittedName>
</protein>
<dbReference type="GO" id="GO:0016987">
    <property type="term" value="F:sigma factor activity"/>
    <property type="evidence" value="ECO:0007669"/>
    <property type="project" value="InterPro"/>
</dbReference>
<evidence type="ECO:0000259" key="1">
    <source>
        <dbReference type="Pfam" id="PF04542"/>
    </source>
</evidence>
<dbReference type="InterPro" id="IPR013249">
    <property type="entry name" value="RNA_pol_sigma70_r4_t2"/>
</dbReference>
<dbReference type="AlphaFoldDB" id="A0A917HU80"/>
<keyword evidence="4" id="KW-0804">Transcription</keyword>
<dbReference type="InterPro" id="IPR013324">
    <property type="entry name" value="RNA_pol_sigma_r3/r4-like"/>
</dbReference>
<dbReference type="InterPro" id="IPR036388">
    <property type="entry name" value="WH-like_DNA-bd_sf"/>
</dbReference>
<sequence>MDTSGQLAAHFFREHSGRMVASLTRVYGMAHLDTILDAVQDTFETALIHWRYHGPPDHPRAWLSQVARNKLINALKHNARHGHATEAEFPLHALSTTDPDPVLADEAPTDGQIQLLVACCHPALSERDRILITLHILSGFGIPELANALQLNREAVKKALQRSKAILRQKSLKLGQHAIAAVAPQLPTVCTILYLLFNEGYKATRNSRGIDFDLCYEALRLTKLLRPVATPEAEVDALLALMFFGVARFPARLAAYGDWIPLEEQDRSLWNTSLITEGFHYLDQAQRSGYAGRYYLEALIASHHCAASHFTATDWKTIHDLYQLLENIEPASTLIRLNRLIAKSYALGPLPVITELATFTVNGSPGAAFLLAATKGHVYQRAGYTAQAHTAYEEALSLAQNPLDSQLIRKRMETSPRT</sequence>
<dbReference type="PANTHER" id="PTHR47756:SF2">
    <property type="entry name" value="BLL6612 PROTEIN"/>
    <property type="match status" value="1"/>
</dbReference>
<dbReference type="EMBL" id="BMER01000002">
    <property type="protein sequence ID" value="GGG89459.1"/>
    <property type="molecule type" value="Genomic_DNA"/>
</dbReference>
<comment type="caution">
    <text evidence="4">The sequence shown here is derived from an EMBL/GenBank/DDBJ whole genome shotgun (WGS) entry which is preliminary data.</text>
</comment>
<dbReference type="RefSeq" id="WP_188506338.1">
    <property type="nucleotide sequence ID" value="NZ_BMER01000002.1"/>
</dbReference>
<dbReference type="SUPFAM" id="SSF88946">
    <property type="entry name" value="Sigma2 domain of RNA polymerase sigma factors"/>
    <property type="match status" value="1"/>
</dbReference>
<keyword evidence="5" id="KW-1185">Reference proteome</keyword>
<dbReference type="GO" id="GO:0006352">
    <property type="term" value="P:DNA-templated transcription initiation"/>
    <property type="evidence" value="ECO:0007669"/>
    <property type="project" value="InterPro"/>
</dbReference>
<feature type="domain" description="RNA polymerase sigma factor 70 region 4 type 2" evidence="2">
    <location>
        <begin position="116"/>
        <end position="165"/>
    </location>
</feature>
<keyword evidence="4" id="KW-0240">DNA-directed RNA polymerase</keyword>
<gene>
    <name evidence="4" type="ORF">GCM10007415_24510</name>
</gene>
<dbReference type="PANTHER" id="PTHR47756">
    <property type="entry name" value="BLL6612 PROTEIN-RELATED"/>
    <property type="match status" value="1"/>
</dbReference>
<proteinExistence type="predicted"/>
<dbReference type="InterPro" id="IPR046531">
    <property type="entry name" value="DUF6596"/>
</dbReference>
<reference evidence="4" key="2">
    <citation type="submission" date="2020-09" db="EMBL/GenBank/DDBJ databases">
        <authorList>
            <person name="Sun Q."/>
            <person name="Zhou Y."/>
        </authorList>
    </citation>
    <scope>NUCLEOTIDE SEQUENCE</scope>
    <source>
        <strain evidence="4">CGMCC 1.12195</strain>
    </source>
</reference>
<organism evidence="4 5">
    <name type="scientific">Parapedobacter pyrenivorans</name>
    <dbReference type="NCBI Taxonomy" id="1305674"/>
    <lineage>
        <taxon>Bacteria</taxon>
        <taxon>Pseudomonadati</taxon>
        <taxon>Bacteroidota</taxon>
        <taxon>Sphingobacteriia</taxon>
        <taxon>Sphingobacteriales</taxon>
        <taxon>Sphingobacteriaceae</taxon>
        <taxon>Parapedobacter</taxon>
    </lineage>
</organism>
<dbReference type="NCBIfam" id="TIGR02937">
    <property type="entry name" value="sigma70-ECF"/>
    <property type="match status" value="1"/>
</dbReference>
<dbReference type="Gene3D" id="1.10.10.10">
    <property type="entry name" value="Winged helix-like DNA-binding domain superfamily/Winged helix DNA-binding domain"/>
    <property type="match status" value="1"/>
</dbReference>
<evidence type="ECO:0000313" key="4">
    <source>
        <dbReference type="EMBL" id="GGG89459.1"/>
    </source>
</evidence>
<dbReference type="Proteomes" id="UP000660862">
    <property type="component" value="Unassembled WGS sequence"/>
</dbReference>
<accession>A0A917HU80</accession>
<feature type="domain" description="RNA polymerase sigma-70 region 2" evidence="1">
    <location>
        <begin position="14"/>
        <end position="80"/>
    </location>
</feature>
<dbReference type="InterPro" id="IPR014284">
    <property type="entry name" value="RNA_pol_sigma-70_dom"/>
</dbReference>
<evidence type="ECO:0000259" key="3">
    <source>
        <dbReference type="Pfam" id="PF20239"/>
    </source>
</evidence>
<dbReference type="InterPro" id="IPR013325">
    <property type="entry name" value="RNA_pol_sigma_r2"/>
</dbReference>
<name>A0A917HU80_9SPHI</name>
<evidence type="ECO:0000313" key="5">
    <source>
        <dbReference type="Proteomes" id="UP000660862"/>
    </source>
</evidence>
<dbReference type="Gene3D" id="1.10.1740.10">
    <property type="match status" value="1"/>
</dbReference>
<reference evidence="4" key="1">
    <citation type="journal article" date="2014" name="Int. J. Syst. Evol. Microbiol.">
        <title>Complete genome sequence of Corynebacterium casei LMG S-19264T (=DSM 44701T), isolated from a smear-ripened cheese.</title>
        <authorList>
            <consortium name="US DOE Joint Genome Institute (JGI-PGF)"/>
            <person name="Walter F."/>
            <person name="Albersmeier A."/>
            <person name="Kalinowski J."/>
            <person name="Ruckert C."/>
        </authorList>
    </citation>
    <scope>NUCLEOTIDE SEQUENCE</scope>
    <source>
        <strain evidence="4">CGMCC 1.12195</strain>
    </source>
</reference>
<dbReference type="InterPro" id="IPR007627">
    <property type="entry name" value="RNA_pol_sigma70_r2"/>
</dbReference>
<dbReference type="Pfam" id="PF08281">
    <property type="entry name" value="Sigma70_r4_2"/>
    <property type="match status" value="1"/>
</dbReference>
<dbReference type="SUPFAM" id="SSF88659">
    <property type="entry name" value="Sigma3 and sigma4 domains of RNA polymerase sigma factors"/>
    <property type="match status" value="1"/>
</dbReference>
<dbReference type="Pfam" id="PF04542">
    <property type="entry name" value="Sigma70_r2"/>
    <property type="match status" value="1"/>
</dbReference>
<evidence type="ECO:0000259" key="2">
    <source>
        <dbReference type="Pfam" id="PF08281"/>
    </source>
</evidence>
<feature type="domain" description="DUF6596" evidence="3">
    <location>
        <begin position="186"/>
        <end position="285"/>
    </location>
</feature>
<dbReference type="GO" id="GO:0000428">
    <property type="term" value="C:DNA-directed RNA polymerase complex"/>
    <property type="evidence" value="ECO:0007669"/>
    <property type="project" value="UniProtKB-KW"/>
</dbReference>
<dbReference type="Pfam" id="PF20239">
    <property type="entry name" value="DUF6596"/>
    <property type="match status" value="1"/>
</dbReference>
<dbReference type="GO" id="GO:0003677">
    <property type="term" value="F:DNA binding"/>
    <property type="evidence" value="ECO:0007669"/>
    <property type="project" value="InterPro"/>
</dbReference>